<dbReference type="FunFam" id="3.50.50.60:FF:000208">
    <property type="entry name" value="3-ketosteroid dehydrogenase"/>
    <property type="match status" value="1"/>
</dbReference>
<keyword evidence="8" id="KW-1185">Reference proteome</keyword>
<evidence type="ECO:0000256" key="3">
    <source>
        <dbReference type="ARBA" id="ARBA00022827"/>
    </source>
</evidence>
<dbReference type="PRINTS" id="PR00411">
    <property type="entry name" value="PNDRDTASEI"/>
</dbReference>
<dbReference type="GeneID" id="62162876"/>
<keyword evidence="4" id="KW-0560">Oxidoreductase</keyword>
<name>A0A9P6LJT3_9PEZI</name>
<dbReference type="Pfam" id="PF00890">
    <property type="entry name" value="FAD_binding_2"/>
    <property type="match status" value="1"/>
</dbReference>
<comment type="cofactor">
    <cofactor evidence="1">
        <name>FAD</name>
        <dbReference type="ChEBI" id="CHEBI:57692"/>
    </cofactor>
</comment>
<dbReference type="InterPro" id="IPR027477">
    <property type="entry name" value="Succ_DH/fumarate_Rdtase_cat_sf"/>
</dbReference>
<dbReference type="GO" id="GO:0016491">
    <property type="term" value="F:oxidoreductase activity"/>
    <property type="evidence" value="ECO:0007669"/>
    <property type="project" value="UniProtKB-KW"/>
</dbReference>
<evidence type="ECO:0000256" key="2">
    <source>
        <dbReference type="ARBA" id="ARBA00022630"/>
    </source>
</evidence>
<dbReference type="InterPro" id="IPR003953">
    <property type="entry name" value="FAD-dep_OxRdtase_2_FAD-bd"/>
</dbReference>
<keyword evidence="2" id="KW-0285">Flavoprotein</keyword>
<dbReference type="Proteomes" id="UP000781932">
    <property type="component" value="Unassembled WGS sequence"/>
</dbReference>
<evidence type="ECO:0000256" key="1">
    <source>
        <dbReference type="ARBA" id="ARBA00001974"/>
    </source>
</evidence>
<comment type="caution">
    <text evidence="7">The sequence shown here is derived from an EMBL/GenBank/DDBJ whole genome shotgun (WGS) entry which is preliminary data.</text>
</comment>
<feature type="domain" description="FAD-dependent oxidoreductase 2 FAD-binding" evidence="6">
    <location>
        <begin position="43"/>
        <end position="572"/>
    </location>
</feature>
<protein>
    <submittedName>
        <fullName evidence="7">Flavocytochrome c</fullName>
    </submittedName>
</protein>
<keyword evidence="3" id="KW-0274">FAD</keyword>
<reference evidence="7" key="1">
    <citation type="submission" date="2020-03" db="EMBL/GenBank/DDBJ databases">
        <authorList>
            <person name="He L."/>
        </authorList>
    </citation>
    <scope>NUCLEOTIDE SEQUENCE</scope>
    <source>
        <strain evidence="7">CkLH20</strain>
    </source>
</reference>
<dbReference type="PANTHER" id="PTHR43400">
    <property type="entry name" value="FUMARATE REDUCTASE"/>
    <property type="match status" value="1"/>
</dbReference>
<dbReference type="RefSeq" id="XP_038744726.1">
    <property type="nucleotide sequence ID" value="XM_038889802.1"/>
</dbReference>
<dbReference type="InterPro" id="IPR050315">
    <property type="entry name" value="FAD-oxidoreductase_2"/>
</dbReference>
<dbReference type="AlphaFoldDB" id="A0A9P6LJT3"/>
<dbReference type="Gene3D" id="3.90.700.10">
    <property type="entry name" value="Succinate dehydrogenase/fumarate reductase flavoprotein, catalytic domain"/>
    <property type="match status" value="1"/>
</dbReference>
<comment type="similarity">
    <text evidence="5">Belongs to the FAD-dependent oxidoreductase 2 family. 3-oxosteroid dehydrogenase subfamily.</text>
</comment>
<evidence type="ECO:0000313" key="7">
    <source>
        <dbReference type="EMBL" id="KAF9875265.1"/>
    </source>
</evidence>
<reference evidence="7" key="2">
    <citation type="submission" date="2020-11" db="EMBL/GenBank/DDBJ databases">
        <title>Whole genome sequencing of Colletotrichum sp.</title>
        <authorList>
            <person name="Li H."/>
        </authorList>
    </citation>
    <scope>NUCLEOTIDE SEQUENCE</scope>
    <source>
        <strain evidence="7">CkLH20</strain>
    </source>
</reference>
<dbReference type="GO" id="GO:0008202">
    <property type="term" value="P:steroid metabolic process"/>
    <property type="evidence" value="ECO:0007669"/>
    <property type="project" value="UniProtKB-ARBA"/>
</dbReference>
<organism evidence="7 8">
    <name type="scientific">Colletotrichum karsti</name>
    <dbReference type="NCBI Taxonomy" id="1095194"/>
    <lineage>
        <taxon>Eukaryota</taxon>
        <taxon>Fungi</taxon>
        <taxon>Dikarya</taxon>
        <taxon>Ascomycota</taxon>
        <taxon>Pezizomycotina</taxon>
        <taxon>Sordariomycetes</taxon>
        <taxon>Hypocreomycetidae</taxon>
        <taxon>Glomerellales</taxon>
        <taxon>Glomerellaceae</taxon>
        <taxon>Colletotrichum</taxon>
        <taxon>Colletotrichum boninense species complex</taxon>
    </lineage>
</organism>
<evidence type="ECO:0000256" key="4">
    <source>
        <dbReference type="ARBA" id="ARBA00023002"/>
    </source>
</evidence>
<dbReference type="SUPFAM" id="SSF56425">
    <property type="entry name" value="Succinate dehydrogenase/fumarate reductase flavoprotein, catalytic domain"/>
    <property type="match status" value="1"/>
</dbReference>
<dbReference type="Gene3D" id="3.50.50.60">
    <property type="entry name" value="FAD/NAD(P)-binding domain"/>
    <property type="match status" value="2"/>
</dbReference>
<evidence type="ECO:0000313" key="8">
    <source>
        <dbReference type="Proteomes" id="UP000781932"/>
    </source>
</evidence>
<gene>
    <name evidence="7" type="ORF">CkaCkLH20_07085</name>
</gene>
<accession>A0A9P6LJT3</accession>
<sequence length="592" mass="63536">MLRRGLVLRGVGVLRHSRYPATQKAHRRSSTYHPPPSSSEHVDILIVGSGAGALTAALRARSQNLRVAVIEKQPTVGGASAISGGGLWIPCNPISNVKDSKEDALAYFDEAVGDAGPASSMVRRRAYVDNGLEMIRFLQDQGFRFHFSKGYPDYYPRMKGAMGKGGGRTIETEVFNKKKLSKKWQDALPPPNSPVAFYTNDAAVITRMSSSLQAFARSTRAVIPLIIKMILGQKPTSMGHGLVAQLLYLNTKDSLPTDIRLSTSLDSLTTSPSGRVTGAKVETPSGEHSIIASRGVILAAGGFAHNRALREKHLPSPASTAWTLSPKGDTGDAVLAGVKLGAATALMDDAWWGPTIFDVVTGKPHFALMERCRPHCIIVDSAGKRFMNEAQSYTDAGHDQYERNKVVKALPAWLIMDSNHRNRYMLGTSLFARQIPRRAIEEGKIFAAESVGALAAKIGVDVKGLEGTVQRYNEMCKSGVDEEFGKGGNAYDNFFGDPHAGGVNPNMGPLNRAPFYAIEVWPGDLGTKGGLLTDEHQRVLKNDGGFIPGLYAIGNTAASIMGRTYLGAGSTLGPAMTHGFIAVNHVVGNGQI</sequence>
<evidence type="ECO:0000259" key="6">
    <source>
        <dbReference type="Pfam" id="PF00890"/>
    </source>
</evidence>
<dbReference type="InterPro" id="IPR036188">
    <property type="entry name" value="FAD/NAD-bd_sf"/>
</dbReference>
<proteinExistence type="inferred from homology"/>
<dbReference type="EMBL" id="JAATWM020000022">
    <property type="protein sequence ID" value="KAF9875265.1"/>
    <property type="molecule type" value="Genomic_DNA"/>
</dbReference>
<dbReference type="SUPFAM" id="SSF51905">
    <property type="entry name" value="FAD/NAD(P)-binding domain"/>
    <property type="match status" value="1"/>
</dbReference>
<dbReference type="PANTHER" id="PTHR43400:SF10">
    <property type="entry name" value="3-OXOSTEROID 1-DEHYDROGENASE"/>
    <property type="match status" value="1"/>
</dbReference>
<evidence type="ECO:0000256" key="5">
    <source>
        <dbReference type="ARBA" id="ARBA00061147"/>
    </source>
</evidence>
<dbReference type="OrthoDB" id="7777654at2759"/>